<evidence type="ECO:0000256" key="17">
    <source>
        <dbReference type="ARBA" id="ARBA00049902"/>
    </source>
</evidence>
<keyword evidence="5" id="KW-0645">Protease</keyword>
<feature type="region of interest" description="Disordered" evidence="18">
    <location>
        <begin position="1"/>
        <end position="32"/>
    </location>
</feature>
<dbReference type="GO" id="GO:0004180">
    <property type="term" value="F:carboxypeptidase activity"/>
    <property type="evidence" value="ECO:0007669"/>
    <property type="project" value="UniProtKB-KW"/>
</dbReference>
<evidence type="ECO:0000256" key="14">
    <source>
        <dbReference type="ARBA" id="ARBA00023268"/>
    </source>
</evidence>
<evidence type="ECO:0000256" key="5">
    <source>
        <dbReference type="ARBA" id="ARBA00022670"/>
    </source>
</evidence>
<keyword evidence="3" id="KW-1003">Cell membrane</keyword>
<proteinExistence type="predicted"/>
<organism evidence="22 23">
    <name type="scientific">Candidatus Uhrbacteria bacterium CG10_big_fil_rev_8_21_14_0_10_50_16</name>
    <dbReference type="NCBI Taxonomy" id="1975039"/>
    <lineage>
        <taxon>Bacteria</taxon>
        <taxon>Candidatus Uhriibacteriota</taxon>
    </lineage>
</organism>
<dbReference type="Pfam" id="PF00905">
    <property type="entry name" value="Transpeptidase"/>
    <property type="match status" value="1"/>
</dbReference>
<dbReference type="GO" id="GO:0008658">
    <property type="term" value="F:penicillin binding"/>
    <property type="evidence" value="ECO:0007669"/>
    <property type="project" value="InterPro"/>
</dbReference>
<evidence type="ECO:0000259" key="20">
    <source>
        <dbReference type="Pfam" id="PF00905"/>
    </source>
</evidence>
<dbReference type="InterPro" id="IPR036950">
    <property type="entry name" value="PBP_transglycosylase"/>
</dbReference>
<dbReference type="Pfam" id="PF17957">
    <property type="entry name" value="Big_7"/>
    <property type="match status" value="1"/>
</dbReference>
<evidence type="ECO:0000256" key="9">
    <source>
        <dbReference type="ARBA" id="ARBA00022801"/>
    </source>
</evidence>
<evidence type="ECO:0000256" key="6">
    <source>
        <dbReference type="ARBA" id="ARBA00022676"/>
    </source>
</evidence>
<feature type="compositionally biased region" description="Basic residues" evidence="18">
    <location>
        <begin position="8"/>
        <end position="24"/>
    </location>
</feature>
<protein>
    <recommendedName>
        <fullName evidence="16">peptidoglycan glycosyltransferase</fullName>
        <ecNumber evidence="16">2.4.99.28</ecNumber>
    </recommendedName>
</protein>
<feature type="domain" description="Glycosyl transferase family 51" evidence="21">
    <location>
        <begin position="105"/>
        <end position="273"/>
    </location>
</feature>
<comment type="caution">
    <text evidence="22">The sequence shown here is derived from an EMBL/GenBank/DDBJ whole genome shotgun (WGS) entry which is preliminary data.</text>
</comment>
<evidence type="ECO:0000256" key="4">
    <source>
        <dbReference type="ARBA" id="ARBA00022645"/>
    </source>
</evidence>
<dbReference type="InterPro" id="IPR012338">
    <property type="entry name" value="Beta-lactam/transpept-like"/>
</dbReference>
<dbReference type="PANTHER" id="PTHR32282:SF11">
    <property type="entry name" value="PENICILLIN-BINDING PROTEIN 1B"/>
    <property type="match status" value="1"/>
</dbReference>
<dbReference type="GO" id="GO:0071555">
    <property type="term" value="P:cell wall organization"/>
    <property type="evidence" value="ECO:0007669"/>
    <property type="project" value="UniProtKB-KW"/>
</dbReference>
<name>A0A2H0RN70_9BACT</name>
<dbReference type="GO" id="GO:0006508">
    <property type="term" value="P:proteolysis"/>
    <property type="evidence" value="ECO:0007669"/>
    <property type="project" value="UniProtKB-KW"/>
</dbReference>
<feature type="transmembrane region" description="Helical" evidence="19">
    <location>
        <begin position="47"/>
        <end position="73"/>
    </location>
</feature>
<dbReference type="PANTHER" id="PTHR32282">
    <property type="entry name" value="BINDING PROTEIN TRANSPEPTIDASE, PUTATIVE-RELATED"/>
    <property type="match status" value="1"/>
</dbReference>
<evidence type="ECO:0000256" key="1">
    <source>
        <dbReference type="ARBA" id="ARBA00004236"/>
    </source>
</evidence>
<keyword evidence="11" id="KW-0573">Peptidoglycan synthesis</keyword>
<evidence type="ECO:0000256" key="16">
    <source>
        <dbReference type="ARBA" id="ARBA00044770"/>
    </source>
</evidence>
<keyword evidence="7" id="KW-0808">Transferase</keyword>
<evidence type="ECO:0000256" key="8">
    <source>
        <dbReference type="ARBA" id="ARBA00022692"/>
    </source>
</evidence>
<dbReference type="EC" id="2.4.99.28" evidence="16"/>
<evidence type="ECO:0000259" key="21">
    <source>
        <dbReference type="Pfam" id="PF00912"/>
    </source>
</evidence>
<dbReference type="InterPro" id="IPR050396">
    <property type="entry name" value="Glycosyltr_51/Transpeptidase"/>
</dbReference>
<evidence type="ECO:0000256" key="11">
    <source>
        <dbReference type="ARBA" id="ARBA00022984"/>
    </source>
</evidence>
<keyword evidence="6" id="KW-0328">Glycosyltransferase</keyword>
<dbReference type="SUPFAM" id="SSF56601">
    <property type="entry name" value="beta-lactamase/transpeptidase-like"/>
    <property type="match status" value="1"/>
</dbReference>
<evidence type="ECO:0000256" key="13">
    <source>
        <dbReference type="ARBA" id="ARBA00023136"/>
    </source>
</evidence>
<dbReference type="InterPro" id="IPR001264">
    <property type="entry name" value="Glyco_trans_51"/>
</dbReference>
<dbReference type="FunFam" id="1.10.3810.10:FF:000003">
    <property type="entry name" value="Penicillin-binding protein 1a"/>
    <property type="match status" value="1"/>
</dbReference>
<dbReference type="Proteomes" id="UP000230084">
    <property type="component" value="Unassembled WGS sequence"/>
</dbReference>
<comment type="subcellular location">
    <subcellularLocation>
        <location evidence="1">Cell membrane</location>
    </subcellularLocation>
</comment>
<dbReference type="EMBL" id="PCYM01000006">
    <property type="protein sequence ID" value="PIR47434.1"/>
    <property type="molecule type" value="Genomic_DNA"/>
</dbReference>
<keyword evidence="10" id="KW-0133">Cell shape</keyword>
<sequence>MADPQYNRTHRWKKHRSKRQRRATQQHTRTSSSRFKQTFKTVFSKTFLTNVFLLAAVAVVGLFVLLGGLFLFMGGSLPDPNALQDRSVAQSTKIYDRTGEHILFEIYVDEKRTLVPLDTLPKDLVNGVIATEDTKFYTHMGIRPLSMARAVLYGLLPNRRVEGTSTLTQQLVKNAILTNERSFTRKIKEIILSLRLEQKYTKDEILQIYFNEIPYGSTNYGVESAAQSYFGKPASQMTLAESATLAGLPKAPTTYLNNPDRLQERRDFVLRRMFEEGYITEDAKNAAQAEPLALNRTVGDITAPHFVFYVRELLQSQFDYSDREIEEGGLKVITSIDYDLQKIAEEEVAKAVAERGESFNFSNAALVAIDPKTGEILSMVGSHDYFDEESDGAVNVAIRARQPGSSIKPMVYTALFEAGYTPNTVLYDVETDFPSDVGIYHPRNYDLKEHGPVTVRTALQGSLNIPAVKALYLVGVDTFLNFAERMGYSTFADRSRFGLAVVLGGGEVTLLDHTSAFATLAADGMQHEPVSILRVENSRGDIQFEWKPVDGKKIVDANIARMTTNVLSDDGARQYAFGAGSALTLPGRPVAAKSGTTNDYRDGWLMGYTPSIAMGVWGGNNDNSKMARGAGGSSVAGPIWNAVMRRYLADKPVESFAGPSIPTLGKPALDGEIGNTQTLTIDRVSGLLATDETPVRLREQKTYVTHHSILYYVDRKNITGAAPGADSTDPQYPNWESAVQDWVARKMAELGEAFVNEQPPTEFDDVHVARNIPDVRIEQPANGNLESRTFTVEARVSARREISRVEVYVDGFYLGATSNSPYRINVTIPPFILAGERALRVVAFDDVENESSATTEIQIPSGDLGSIQIVDPRPGQIIVAKEPTYPIRIELDNPNLYQKIEYFAGPRTGSGGSLIGVTINPTKFIETQTWTLPVPGEYIVSALVTLVETGETISAGNVLLEVEAPPLAPASEEGG</sequence>
<accession>A0A2H0RN70</accession>
<dbReference type="Gene3D" id="1.10.3810.10">
    <property type="entry name" value="Biosynthetic peptidoglycan transglycosylase-like"/>
    <property type="match status" value="1"/>
</dbReference>
<dbReference type="GO" id="GO:0009252">
    <property type="term" value="P:peptidoglycan biosynthetic process"/>
    <property type="evidence" value="ECO:0007669"/>
    <property type="project" value="UniProtKB-KW"/>
</dbReference>
<keyword evidence="14" id="KW-0511">Multifunctional enzyme</keyword>
<dbReference type="InterPro" id="IPR013783">
    <property type="entry name" value="Ig-like_fold"/>
</dbReference>
<evidence type="ECO:0000256" key="2">
    <source>
        <dbReference type="ARBA" id="ARBA00004752"/>
    </source>
</evidence>
<evidence type="ECO:0000256" key="7">
    <source>
        <dbReference type="ARBA" id="ARBA00022679"/>
    </source>
</evidence>
<gene>
    <name evidence="22" type="ORF">COV06_03170</name>
</gene>
<evidence type="ECO:0000256" key="10">
    <source>
        <dbReference type="ARBA" id="ARBA00022960"/>
    </source>
</evidence>
<evidence type="ECO:0000313" key="23">
    <source>
        <dbReference type="Proteomes" id="UP000230084"/>
    </source>
</evidence>
<keyword evidence="4" id="KW-0121">Carboxypeptidase</keyword>
<dbReference type="Gene3D" id="2.60.40.10">
    <property type="entry name" value="Immunoglobulins"/>
    <property type="match status" value="1"/>
</dbReference>
<evidence type="ECO:0000256" key="3">
    <source>
        <dbReference type="ARBA" id="ARBA00022475"/>
    </source>
</evidence>
<dbReference type="SUPFAM" id="SSF53955">
    <property type="entry name" value="Lysozyme-like"/>
    <property type="match status" value="1"/>
</dbReference>
<evidence type="ECO:0000256" key="15">
    <source>
        <dbReference type="ARBA" id="ARBA00023316"/>
    </source>
</evidence>
<comment type="pathway">
    <text evidence="2">Cell wall biogenesis; peptidoglycan biosynthesis.</text>
</comment>
<keyword evidence="8 19" id="KW-0812">Transmembrane</keyword>
<dbReference type="InterPro" id="IPR001460">
    <property type="entry name" value="PCN-bd_Tpept"/>
</dbReference>
<reference evidence="22 23" key="1">
    <citation type="submission" date="2017-09" db="EMBL/GenBank/DDBJ databases">
        <title>Depth-based differentiation of microbial function through sediment-hosted aquifers and enrichment of novel symbionts in the deep terrestrial subsurface.</title>
        <authorList>
            <person name="Probst A.J."/>
            <person name="Ladd B."/>
            <person name="Jarett J.K."/>
            <person name="Geller-Mcgrath D.E."/>
            <person name="Sieber C.M."/>
            <person name="Emerson J.B."/>
            <person name="Anantharaman K."/>
            <person name="Thomas B.C."/>
            <person name="Malmstrom R."/>
            <person name="Stieglmeier M."/>
            <person name="Klingl A."/>
            <person name="Woyke T."/>
            <person name="Ryan C.M."/>
            <person name="Banfield J.F."/>
        </authorList>
    </citation>
    <scope>NUCLEOTIDE SEQUENCE [LARGE SCALE GENOMIC DNA]</scope>
    <source>
        <strain evidence="22">CG10_big_fil_rev_8_21_14_0_10_50_16</strain>
    </source>
</reference>
<dbReference type="GO" id="GO:0005886">
    <property type="term" value="C:plasma membrane"/>
    <property type="evidence" value="ECO:0007669"/>
    <property type="project" value="UniProtKB-SubCell"/>
</dbReference>
<dbReference type="InterPro" id="IPR023346">
    <property type="entry name" value="Lysozyme-like_dom_sf"/>
</dbReference>
<keyword evidence="12 19" id="KW-1133">Transmembrane helix</keyword>
<dbReference type="Gene3D" id="3.40.710.10">
    <property type="entry name" value="DD-peptidase/beta-lactamase superfamily"/>
    <property type="match status" value="1"/>
</dbReference>
<dbReference type="GO" id="GO:0008360">
    <property type="term" value="P:regulation of cell shape"/>
    <property type="evidence" value="ECO:0007669"/>
    <property type="project" value="UniProtKB-KW"/>
</dbReference>
<keyword evidence="13 19" id="KW-0472">Membrane</keyword>
<evidence type="ECO:0000256" key="12">
    <source>
        <dbReference type="ARBA" id="ARBA00022989"/>
    </source>
</evidence>
<dbReference type="AlphaFoldDB" id="A0A2H0RN70"/>
<evidence type="ECO:0000313" key="22">
    <source>
        <dbReference type="EMBL" id="PIR47434.1"/>
    </source>
</evidence>
<comment type="catalytic activity">
    <reaction evidence="17">
        <text>[GlcNAc-(1-&gt;4)-Mur2Ac(oyl-L-Ala-gamma-D-Glu-L-Lys-D-Ala-D-Ala)](n)-di-trans,octa-cis-undecaprenyl diphosphate + beta-D-GlcNAc-(1-&gt;4)-Mur2Ac(oyl-L-Ala-gamma-D-Glu-L-Lys-D-Ala-D-Ala)-di-trans,octa-cis-undecaprenyl diphosphate = [GlcNAc-(1-&gt;4)-Mur2Ac(oyl-L-Ala-gamma-D-Glu-L-Lys-D-Ala-D-Ala)](n+1)-di-trans,octa-cis-undecaprenyl diphosphate + di-trans,octa-cis-undecaprenyl diphosphate + H(+)</text>
        <dbReference type="Rhea" id="RHEA:23708"/>
        <dbReference type="Rhea" id="RHEA-COMP:9602"/>
        <dbReference type="Rhea" id="RHEA-COMP:9603"/>
        <dbReference type="ChEBI" id="CHEBI:15378"/>
        <dbReference type="ChEBI" id="CHEBI:58405"/>
        <dbReference type="ChEBI" id="CHEBI:60033"/>
        <dbReference type="ChEBI" id="CHEBI:78435"/>
        <dbReference type="EC" id="2.4.99.28"/>
    </reaction>
</comment>
<evidence type="ECO:0000256" key="18">
    <source>
        <dbReference type="SAM" id="MobiDB-lite"/>
    </source>
</evidence>
<keyword evidence="15" id="KW-0961">Cell wall biogenesis/degradation</keyword>
<dbReference type="GO" id="GO:0030288">
    <property type="term" value="C:outer membrane-bounded periplasmic space"/>
    <property type="evidence" value="ECO:0007669"/>
    <property type="project" value="TreeGrafter"/>
</dbReference>
<evidence type="ECO:0000256" key="19">
    <source>
        <dbReference type="SAM" id="Phobius"/>
    </source>
</evidence>
<feature type="domain" description="Penicillin-binding protein transpeptidase" evidence="20">
    <location>
        <begin position="365"/>
        <end position="644"/>
    </location>
</feature>
<keyword evidence="9" id="KW-0378">Hydrolase</keyword>
<dbReference type="Pfam" id="PF00912">
    <property type="entry name" value="Transgly"/>
    <property type="match status" value="1"/>
</dbReference>
<dbReference type="GO" id="GO:0008955">
    <property type="term" value="F:peptidoglycan glycosyltransferase activity"/>
    <property type="evidence" value="ECO:0007669"/>
    <property type="project" value="UniProtKB-EC"/>
</dbReference>